<dbReference type="Proteomes" id="UP001164459">
    <property type="component" value="Chromosome"/>
</dbReference>
<evidence type="ECO:0000256" key="2">
    <source>
        <dbReference type="SAM" id="SignalP"/>
    </source>
</evidence>
<keyword evidence="2" id="KW-0732">Signal</keyword>
<proteinExistence type="predicted"/>
<dbReference type="RefSeq" id="WP_269033784.1">
    <property type="nucleotide sequence ID" value="NZ_CP114040.1"/>
</dbReference>
<protein>
    <submittedName>
        <fullName evidence="3">Uncharacterized protein</fullName>
    </submittedName>
</protein>
<dbReference type="EMBL" id="CP114040">
    <property type="protein sequence ID" value="WAS91421.1"/>
    <property type="molecule type" value="Genomic_DNA"/>
</dbReference>
<accession>A0ABY7GWQ8</accession>
<feature type="region of interest" description="Disordered" evidence="1">
    <location>
        <begin position="128"/>
        <end position="188"/>
    </location>
</feature>
<evidence type="ECO:0000313" key="3">
    <source>
        <dbReference type="EMBL" id="WAS91421.1"/>
    </source>
</evidence>
<feature type="compositionally biased region" description="Low complexity" evidence="1">
    <location>
        <begin position="178"/>
        <end position="188"/>
    </location>
</feature>
<sequence>MPGVAPHVRRRVVATALLTVGLGARGSSAQPVEQPPPLALTWSAPPGCPSRESVGAWVRDHLGAAANPAGYPGVVVDGVVTRQGADWHLRLRVDRDGFSAQRALSGPTCEELARSAALVLAIVLEPTLGRADPPPEPAGTPPPTEAEPPPAQERPDLPPPGPVGAPPPSGAEPPPAAPERAVAPEAAAPERAVAPEAATLDDAGAPARTPKRPHGHALRVAAGFEGGLLPGPGGGLHLAYALRLPVLRFELAGSLWPARRRDAAAPGVGATALLGAVAVRVCPTPHLRGPRPGVPGPRTPRLLEFPLCLGVELGALDVRAFGFSDARAVRALWAAAQVQPGVAWRFSRRLALWGGVALVVPFNRATFTIEPEPTLFRVGAVGVRAELGLEVHLGRDVPRKNSDGSPRRR</sequence>
<feature type="signal peptide" evidence="2">
    <location>
        <begin position="1"/>
        <end position="29"/>
    </location>
</feature>
<feature type="chain" id="PRO_5045661996" evidence="2">
    <location>
        <begin position="30"/>
        <end position="409"/>
    </location>
</feature>
<reference evidence="3" key="1">
    <citation type="submission" date="2022-11" db="EMBL/GenBank/DDBJ databases">
        <title>Minimal conservation of predation-associated metabolite biosynthetic gene clusters underscores biosynthetic potential of Myxococcota including descriptions for ten novel species: Archangium lansinium sp. nov., Myxococcus landrumus sp. nov., Nannocystis bai.</title>
        <authorList>
            <person name="Ahearne A."/>
            <person name="Stevens C."/>
            <person name="Dowd S."/>
        </authorList>
    </citation>
    <scope>NUCLEOTIDE SEQUENCE</scope>
    <source>
        <strain evidence="3">Fl3</strain>
    </source>
</reference>
<feature type="compositionally biased region" description="Pro residues" evidence="1">
    <location>
        <begin position="132"/>
        <end position="177"/>
    </location>
</feature>
<evidence type="ECO:0000313" key="4">
    <source>
        <dbReference type="Proteomes" id="UP001164459"/>
    </source>
</evidence>
<keyword evidence="4" id="KW-1185">Reference proteome</keyword>
<evidence type="ECO:0000256" key="1">
    <source>
        <dbReference type="SAM" id="MobiDB-lite"/>
    </source>
</evidence>
<gene>
    <name evidence="3" type="ORF">O0S08_34990</name>
</gene>
<organism evidence="3 4">
    <name type="scientific">Nannocystis punicea</name>
    <dbReference type="NCBI Taxonomy" id="2995304"/>
    <lineage>
        <taxon>Bacteria</taxon>
        <taxon>Pseudomonadati</taxon>
        <taxon>Myxococcota</taxon>
        <taxon>Polyangia</taxon>
        <taxon>Nannocystales</taxon>
        <taxon>Nannocystaceae</taxon>
        <taxon>Nannocystis</taxon>
    </lineage>
</organism>
<name>A0ABY7GWQ8_9BACT</name>